<gene>
    <name evidence="3" type="ORF">SAMN05444007_103400</name>
</gene>
<accession>A0A1H6WCY4</accession>
<feature type="transmembrane region" description="Helical" evidence="2">
    <location>
        <begin position="270"/>
        <end position="291"/>
    </location>
</feature>
<reference evidence="3 4" key="1">
    <citation type="submission" date="2016-10" db="EMBL/GenBank/DDBJ databases">
        <authorList>
            <person name="de Groot N.N."/>
        </authorList>
    </citation>
    <scope>NUCLEOTIDE SEQUENCE [LARGE SCALE GENOMIC DNA]</scope>
    <source>
        <strain evidence="3 4">DSM 29340</strain>
    </source>
</reference>
<keyword evidence="2" id="KW-0812">Transmembrane</keyword>
<keyword evidence="4" id="KW-1185">Reference proteome</keyword>
<dbReference type="OrthoDB" id="7311517at2"/>
<organism evidence="3 4">
    <name type="scientific">Cribrihabitans marinus</name>
    <dbReference type="NCBI Taxonomy" id="1227549"/>
    <lineage>
        <taxon>Bacteria</taxon>
        <taxon>Pseudomonadati</taxon>
        <taxon>Pseudomonadota</taxon>
        <taxon>Alphaproteobacteria</taxon>
        <taxon>Rhodobacterales</taxon>
        <taxon>Paracoccaceae</taxon>
        <taxon>Cribrihabitans</taxon>
    </lineage>
</organism>
<proteinExistence type="predicted"/>
<protein>
    <recommendedName>
        <fullName evidence="5">Phage tail tape measure protein, lambda family</fullName>
    </recommendedName>
</protein>
<dbReference type="EMBL" id="FNYD01000003">
    <property type="protein sequence ID" value="SEJ13576.1"/>
    <property type="molecule type" value="Genomic_DNA"/>
</dbReference>
<keyword evidence="1" id="KW-0175">Coiled coil</keyword>
<dbReference type="AlphaFoldDB" id="A0A1H6WCY4"/>
<feature type="coiled-coil region" evidence="1">
    <location>
        <begin position="524"/>
        <end position="551"/>
    </location>
</feature>
<evidence type="ECO:0000256" key="1">
    <source>
        <dbReference type="SAM" id="Coils"/>
    </source>
</evidence>
<evidence type="ECO:0000313" key="3">
    <source>
        <dbReference type="EMBL" id="SEJ13576.1"/>
    </source>
</evidence>
<evidence type="ECO:0000313" key="4">
    <source>
        <dbReference type="Proteomes" id="UP000199379"/>
    </source>
</evidence>
<sequence length="719" mass="74431">MMIGGLFAKLSLNTASFEKGVKNARQTMARMARDMKVAAVGAAAAGAALGTMGAAAVQSAREVERLSQMAGAAPRDLQRWSAASRKVGIDQEKLADILKDVNDRVGDFAATGGGPMKDFFENIGPKVGVTADMFKDLSGPDALQLYVSSLEKAGLNQQQMTFYMEAMASDATLLLPLLRNGGIEMERLGDAAEAAGLVMSKEMIGNLTAAGAAVDGVRNTFVGMRNTIMSEMAPAFTRLAGAIRESMKEGGAIRVVFEAIANNAGRISSYVMAAAGAFGIYAGAVAVATAMTMGFKRLLVRTGIGALVVLLGEATHQFMRVAGAVGSVGEAFGLFKDLAKGAVNYAVEAFFWFGNRAIGVMRGLVLASKQIFLGFGDAVKAGVVVAMNGMIRIITGAINAVIGQIRSVQFAINAAMNKLPGFDGKVIEYTPFLKAENIGMEYIGNAVEAGKKVGEAFMKGLNTDTAAAPKIFDVPTISEQVAKIGGILRGAEARTKAANSAASDLNTTLASLGDTNDGGAAGGAKEASDAIKALEEQIRTTKSNVGQMRDAFAGAFSSIVTKSATAGEAVGRLLSRFADMLANKAFQGLWNGTLGSGVNAGGGSNWLGQIGNAIFGSLPGFATGTPFAPGGLAMVGERGPELVNLPRGSRVFDAQRTQGLVDGGTRGQLAIALADGLKAEWIGEAGAQSVQIVQSGIQQYDRQMPGRLNQIASDPRTRG</sequence>
<dbReference type="STRING" id="1227549.SAMN05444007_103400"/>
<name>A0A1H6WCY4_9RHOB</name>
<dbReference type="Proteomes" id="UP000199379">
    <property type="component" value="Unassembled WGS sequence"/>
</dbReference>
<evidence type="ECO:0000256" key="2">
    <source>
        <dbReference type="SAM" id="Phobius"/>
    </source>
</evidence>
<dbReference type="RefSeq" id="WP_092364117.1">
    <property type="nucleotide sequence ID" value="NZ_BMGV01000003.1"/>
</dbReference>
<keyword evidence="2" id="KW-0472">Membrane</keyword>
<keyword evidence="2" id="KW-1133">Transmembrane helix</keyword>
<evidence type="ECO:0008006" key="5">
    <source>
        <dbReference type="Google" id="ProtNLM"/>
    </source>
</evidence>